<dbReference type="InterPro" id="IPR036389">
    <property type="entry name" value="RNase_III_sf"/>
</dbReference>
<evidence type="ECO:0000313" key="3">
    <source>
        <dbReference type="Proteomes" id="UP000310066"/>
    </source>
</evidence>
<dbReference type="SUPFAM" id="SSF69065">
    <property type="entry name" value="RNase III domain-like"/>
    <property type="match status" value="1"/>
</dbReference>
<gene>
    <name evidence="2" type="ORF">B0A54_05804</name>
</gene>
<dbReference type="GO" id="GO:0006396">
    <property type="term" value="P:RNA processing"/>
    <property type="evidence" value="ECO:0007669"/>
    <property type="project" value="InterPro"/>
</dbReference>
<proteinExistence type="predicted"/>
<dbReference type="GO" id="GO:0004525">
    <property type="term" value="F:ribonuclease III activity"/>
    <property type="evidence" value="ECO:0007669"/>
    <property type="project" value="InterPro"/>
</dbReference>
<name>A0A4U0V4C4_9PEZI</name>
<dbReference type="EMBL" id="NAJP01000019">
    <property type="protein sequence ID" value="TKA43323.1"/>
    <property type="molecule type" value="Genomic_DNA"/>
</dbReference>
<evidence type="ECO:0000313" key="2">
    <source>
        <dbReference type="EMBL" id="TKA43323.1"/>
    </source>
</evidence>
<dbReference type="Gene3D" id="1.10.1520.10">
    <property type="entry name" value="Ribonuclease III domain"/>
    <property type="match status" value="1"/>
</dbReference>
<evidence type="ECO:0008006" key="4">
    <source>
        <dbReference type="Google" id="ProtNLM"/>
    </source>
</evidence>
<organism evidence="2 3">
    <name type="scientific">Friedmanniomyces endolithicus</name>
    <dbReference type="NCBI Taxonomy" id="329885"/>
    <lineage>
        <taxon>Eukaryota</taxon>
        <taxon>Fungi</taxon>
        <taxon>Dikarya</taxon>
        <taxon>Ascomycota</taxon>
        <taxon>Pezizomycotina</taxon>
        <taxon>Dothideomycetes</taxon>
        <taxon>Dothideomycetidae</taxon>
        <taxon>Mycosphaerellales</taxon>
        <taxon>Teratosphaeriaceae</taxon>
        <taxon>Friedmanniomyces</taxon>
    </lineage>
</organism>
<sequence>MADDEDLEVDPALAEAMGFSGFGVQPGKKRKYDANDSFVDPDLAQDSNGAFTRPAGKGANSLPLGFRKKESAATQPRFAAAKTYIENLLAYNFRTVTNLEEALWAYPATLSNGSYLPDGNKRLAVVGDAVLNLVVKHHCYVLEMKRGERKYTSLISRQPV</sequence>
<comment type="caution">
    <text evidence="2">The sequence shown here is derived from an EMBL/GenBank/DDBJ whole genome shotgun (WGS) entry which is preliminary data.</text>
</comment>
<accession>A0A4U0V4C4</accession>
<dbReference type="AlphaFoldDB" id="A0A4U0V4C4"/>
<evidence type="ECO:0000256" key="1">
    <source>
        <dbReference type="SAM" id="MobiDB-lite"/>
    </source>
</evidence>
<dbReference type="Proteomes" id="UP000310066">
    <property type="component" value="Unassembled WGS sequence"/>
</dbReference>
<protein>
    <recommendedName>
        <fullName evidence="4">RNase III domain-containing protein</fullName>
    </recommendedName>
</protein>
<feature type="region of interest" description="Disordered" evidence="1">
    <location>
        <begin position="43"/>
        <end position="63"/>
    </location>
</feature>
<reference evidence="2 3" key="1">
    <citation type="submission" date="2017-03" db="EMBL/GenBank/DDBJ databases">
        <title>Genomes of endolithic fungi from Antarctica.</title>
        <authorList>
            <person name="Coleine C."/>
            <person name="Masonjones S."/>
            <person name="Stajich J.E."/>
        </authorList>
    </citation>
    <scope>NUCLEOTIDE SEQUENCE [LARGE SCALE GENOMIC DNA]</scope>
    <source>
        <strain evidence="2 3">CCFEE 5311</strain>
    </source>
</reference>
<dbReference type="OrthoDB" id="5419162at2759"/>